<feature type="active site" description="Proton acceptor" evidence="12">
    <location>
        <position position="94"/>
    </location>
</feature>
<dbReference type="PIRSF" id="PIRSF006004">
    <property type="entry name" value="CHP00048"/>
    <property type="match status" value="1"/>
</dbReference>
<dbReference type="SFLD" id="SFLDF00275">
    <property type="entry name" value="adenosine_C2_methyltransferase"/>
    <property type="match status" value="1"/>
</dbReference>
<dbReference type="PANTHER" id="PTHR30544">
    <property type="entry name" value="23S RRNA METHYLTRANSFERASE"/>
    <property type="match status" value="1"/>
</dbReference>
<feature type="binding site" evidence="12">
    <location>
        <position position="295"/>
    </location>
    <ligand>
        <name>S-adenosyl-L-methionine</name>
        <dbReference type="ChEBI" id="CHEBI:59789"/>
    </ligand>
</feature>
<evidence type="ECO:0000256" key="10">
    <source>
        <dbReference type="ARBA" id="ARBA00023004"/>
    </source>
</evidence>
<feature type="binding site" evidence="12">
    <location>
        <position position="121"/>
    </location>
    <ligand>
        <name>[4Fe-4S] cluster</name>
        <dbReference type="ChEBI" id="CHEBI:49883"/>
        <note>4Fe-4S-S-AdoMet</note>
    </ligand>
</feature>
<dbReference type="PANTHER" id="PTHR30544:SF5">
    <property type="entry name" value="RADICAL SAM CORE DOMAIN-CONTAINING PROTEIN"/>
    <property type="match status" value="1"/>
</dbReference>
<keyword evidence="3 12" id="KW-0963">Cytoplasm</keyword>
<dbReference type="GO" id="GO:0051539">
    <property type="term" value="F:4 iron, 4 sulfur cluster binding"/>
    <property type="evidence" value="ECO:0007669"/>
    <property type="project" value="UniProtKB-UniRule"/>
</dbReference>
<dbReference type="InterPro" id="IPR013785">
    <property type="entry name" value="Aldolase_TIM"/>
</dbReference>
<dbReference type="EC" id="2.1.1.192" evidence="12"/>
<feature type="active site" description="S-methylcysteine intermediate" evidence="12">
    <location>
        <position position="338"/>
    </location>
</feature>
<dbReference type="SUPFAM" id="SSF102114">
    <property type="entry name" value="Radical SAM enzymes"/>
    <property type="match status" value="1"/>
</dbReference>
<dbReference type="CDD" id="cd01335">
    <property type="entry name" value="Radical_SAM"/>
    <property type="match status" value="1"/>
</dbReference>
<dbReference type="FunFam" id="3.20.20.70:FF:000014">
    <property type="entry name" value="Probable dual-specificity RNA methyltransferase RlmN"/>
    <property type="match status" value="1"/>
</dbReference>
<dbReference type="GO" id="GO:0070475">
    <property type="term" value="P:rRNA base methylation"/>
    <property type="evidence" value="ECO:0007669"/>
    <property type="project" value="UniProtKB-UniRule"/>
</dbReference>
<dbReference type="InterPro" id="IPR040072">
    <property type="entry name" value="Methyltransferase_A"/>
</dbReference>
<comment type="catalytic activity">
    <reaction evidence="12">
        <text>adenosine(2503) in 23S rRNA + 2 reduced [2Fe-2S]-[ferredoxin] + 2 S-adenosyl-L-methionine = 2-methyladenosine(2503) in 23S rRNA + 5'-deoxyadenosine + L-methionine + 2 oxidized [2Fe-2S]-[ferredoxin] + S-adenosyl-L-homocysteine</text>
        <dbReference type="Rhea" id="RHEA:42916"/>
        <dbReference type="Rhea" id="RHEA-COMP:10000"/>
        <dbReference type="Rhea" id="RHEA-COMP:10001"/>
        <dbReference type="Rhea" id="RHEA-COMP:10152"/>
        <dbReference type="Rhea" id="RHEA-COMP:10282"/>
        <dbReference type="ChEBI" id="CHEBI:17319"/>
        <dbReference type="ChEBI" id="CHEBI:33737"/>
        <dbReference type="ChEBI" id="CHEBI:33738"/>
        <dbReference type="ChEBI" id="CHEBI:57844"/>
        <dbReference type="ChEBI" id="CHEBI:57856"/>
        <dbReference type="ChEBI" id="CHEBI:59789"/>
        <dbReference type="ChEBI" id="CHEBI:74411"/>
        <dbReference type="ChEBI" id="CHEBI:74497"/>
        <dbReference type="EC" id="2.1.1.192"/>
    </reaction>
</comment>
<comment type="similarity">
    <text evidence="12">Belongs to the radical SAM superfamily. RlmN family.</text>
</comment>
<dbReference type="GO" id="GO:0005737">
    <property type="term" value="C:cytoplasm"/>
    <property type="evidence" value="ECO:0007669"/>
    <property type="project" value="UniProtKB-SubCell"/>
</dbReference>
<evidence type="ECO:0000256" key="5">
    <source>
        <dbReference type="ARBA" id="ARBA00022603"/>
    </source>
</evidence>
<evidence type="ECO:0000256" key="4">
    <source>
        <dbReference type="ARBA" id="ARBA00022552"/>
    </source>
</evidence>
<dbReference type="InterPro" id="IPR027492">
    <property type="entry name" value="RNA_MTrfase_RlmN"/>
</dbReference>
<feature type="binding site" evidence="12">
    <location>
        <begin position="219"/>
        <end position="221"/>
    </location>
    <ligand>
        <name>S-adenosyl-L-methionine</name>
        <dbReference type="ChEBI" id="CHEBI:59789"/>
    </ligand>
</feature>
<organism evidence="14 15">
    <name type="scientific">Succiniclasticum ruminis</name>
    <dbReference type="NCBI Taxonomy" id="40841"/>
    <lineage>
        <taxon>Bacteria</taxon>
        <taxon>Bacillati</taxon>
        <taxon>Bacillota</taxon>
        <taxon>Negativicutes</taxon>
        <taxon>Acidaminococcales</taxon>
        <taxon>Acidaminococcaceae</taxon>
        <taxon>Succiniclasticum</taxon>
    </lineage>
</organism>
<feature type="binding site" evidence="12">
    <location>
        <position position="118"/>
    </location>
    <ligand>
        <name>[4Fe-4S] cluster</name>
        <dbReference type="ChEBI" id="CHEBI:49883"/>
        <note>4Fe-4S-S-AdoMet</note>
    </ligand>
</feature>
<dbReference type="Gene3D" id="1.10.150.530">
    <property type="match status" value="1"/>
</dbReference>
<dbReference type="Pfam" id="PF21016">
    <property type="entry name" value="RlmN_N"/>
    <property type="match status" value="1"/>
</dbReference>
<comment type="subcellular location">
    <subcellularLocation>
        <location evidence="1 12">Cytoplasm</location>
    </subcellularLocation>
</comment>
<dbReference type="SFLD" id="SFLDS00029">
    <property type="entry name" value="Radical_SAM"/>
    <property type="match status" value="1"/>
</dbReference>
<proteinExistence type="inferred from homology"/>
<dbReference type="Pfam" id="PF04055">
    <property type="entry name" value="Radical_SAM"/>
    <property type="match status" value="1"/>
</dbReference>
<dbReference type="GO" id="GO:0002935">
    <property type="term" value="F:tRNA (adenine(37)-C2)-methyltransferase activity"/>
    <property type="evidence" value="ECO:0007669"/>
    <property type="project" value="UniProtKB-UniRule"/>
</dbReference>
<dbReference type="GO" id="GO:0000049">
    <property type="term" value="F:tRNA binding"/>
    <property type="evidence" value="ECO:0007669"/>
    <property type="project" value="UniProtKB-UniRule"/>
</dbReference>
<evidence type="ECO:0000256" key="12">
    <source>
        <dbReference type="HAMAP-Rule" id="MF_01849"/>
    </source>
</evidence>
<evidence type="ECO:0000313" key="15">
    <source>
        <dbReference type="Proteomes" id="UP000198943"/>
    </source>
</evidence>
<dbReference type="GO" id="GO:0019843">
    <property type="term" value="F:rRNA binding"/>
    <property type="evidence" value="ECO:0007669"/>
    <property type="project" value="UniProtKB-UniRule"/>
</dbReference>
<evidence type="ECO:0000256" key="6">
    <source>
        <dbReference type="ARBA" id="ARBA00022679"/>
    </source>
</evidence>
<dbReference type="EMBL" id="FMYW01000003">
    <property type="protein sequence ID" value="SDC16744.1"/>
    <property type="molecule type" value="Genomic_DNA"/>
</dbReference>
<keyword evidence="2 12" id="KW-0004">4Fe-4S</keyword>
<protein>
    <recommendedName>
        <fullName evidence="12">Probable dual-specificity RNA methyltransferase RlmN</fullName>
        <ecNumber evidence="12">2.1.1.192</ecNumber>
    </recommendedName>
    <alternativeName>
        <fullName evidence="12">23S rRNA (adenine(2503)-C(2))-methyltransferase</fullName>
    </alternativeName>
    <alternativeName>
        <fullName evidence="12">23S rRNA m2A2503 methyltransferase</fullName>
    </alternativeName>
    <alternativeName>
        <fullName evidence="12">Ribosomal RNA large subunit methyltransferase N</fullName>
    </alternativeName>
    <alternativeName>
        <fullName evidence="12">tRNA (adenine(37)-C(2))-methyltransferase</fullName>
    </alternativeName>
    <alternativeName>
        <fullName evidence="12">tRNA m2A37 methyltransferase</fullName>
    </alternativeName>
</protein>
<gene>
    <name evidence="12" type="primary">rlmN</name>
    <name evidence="14" type="ORF">SAMN04487864_10370</name>
</gene>
<keyword evidence="9 12" id="KW-0479">Metal-binding</keyword>
<comment type="cofactor">
    <cofactor evidence="12">
        <name>[4Fe-4S] cluster</name>
        <dbReference type="ChEBI" id="CHEBI:49883"/>
    </cofactor>
    <text evidence="12">Binds 1 [4Fe-4S] cluster. The cluster is coordinated with 3 cysteines and an exchangeable S-adenosyl-L-methionine.</text>
</comment>
<comment type="miscellaneous">
    <text evidence="12">Reaction proceeds by a ping-pong mechanism involving intermediate methylation of a conserved cysteine residue.</text>
</comment>
<dbReference type="Proteomes" id="UP000198943">
    <property type="component" value="Unassembled WGS sequence"/>
</dbReference>
<comment type="catalytic activity">
    <reaction evidence="12">
        <text>adenosine(37) in tRNA + 2 reduced [2Fe-2S]-[ferredoxin] + 2 S-adenosyl-L-methionine = 2-methyladenosine(37) in tRNA + 5'-deoxyadenosine + L-methionine + 2 oxidized [2Fe-2S]-[ferredoxin] + S-adenosyl-L-homocysteine</text>
        <dbReference type="Rhea" id="RHEA:43332"/>
        <dbReference type="Rhea" id="RHEA-COMP:10000"/>
        <dbReference type="Rhea" id="RHEA-COMP:10001"/>
        <dbReference type="Rhea" id="RHEA-COMP:10162"/>
        <dbReference type="Rhea" id="RHEA-COMP:10485"/>
        <dbReference type="ChEBI" id="CHEBI:17319"/>
        <dbReference type="ChEBI" id="CHEBI:33737"/>
        <dbReference type="ChEBI" id="CHEBI:33738"/>
        <dbReference type="ChEBI" id="CHEBI:57844"/>
        <dbReference type="ChEBI" id="CHEBI:57856"/>
        <dbReference type="ChEBI" id="CHEBI:59789"/>
        <dbReference type="ChEBI" id="CHEBI:74411"/>
        <dbReference type="ChEBI" id="CHEBI:74497"/>
        <dbReference type="EC" id="2.1.1.192"/>
    </reaction>
</comment>
<dbReference type="Gene3D" id="3.20.20.70">
    <property type="entry name" value="Aldolase class I"/>
    <property type="match status" value="1"/>
</dbReference>
<feature type="binding site" evidence="12">
    <location>
        <position position="114"/>
    </location>
    <ligand>
        <name>[4Fe-4S] cluster</name>
        <dbReference type="ChEBI" id="CHEBI:49883"/>
        <note>4Fe-4S-S-AdoMet</note>
    </ligand>
</feature>
<dbReference type="InterPro" id="IPR058240">
    <property type="entry name" value="rSAM_sf"/>
</dbReference>
<evidence type="ECO:0000313" key="14">
    <source>
        <dbReference type="EMBL" id="SDC16744.1"/>
    </source>
</evidence>
<evidence type="ECO:0000256" key="9">
    <source>
        <dbReference type="ARBA" id="ARBA00022723"/>
    </source>
</evidence>
<keyword evidence="6 12" id="KW-0808">Transferase</keyword>
<feature type="binding site" evidence="12">
    <location>
        <position position="196"/>
    </location>
    <ligand>
        <name>S-adenosyl-L-methionine</name>
        <dbReference type="ChEBI" id="CHEBI:59789"/>
    </ligand>
</feature>
<dbReference type="OrthoDB" id="9793973at2"/>
<evidence type="ECO:0000256" key="2">
    <source>
        <dbReference type="ARBA" id="ARBA00022485"/>
    </source>
</evidence>
<dbReference type="GO" id="GO:0046872">
    <property type="term" value="F:metal ion binding"/>
    <property type="evidence" value="ECO:0007669"/>
    <property type="project" value="UniProtKB-KW"/>
</dbReference>
<feature type="binding site" evidence="12">
    <location>
        <begin position="164"/>
        <end position="165"/>
    </location>
    <ligand>
        <name>S-adenosyl-L-methionine</name>
        <dbReference type="ChEBI" id="CHEBI:59789"/>
    </ligand>
</feature>
<dbReference type="InterPro" id="IPR048641">
    <property type="entry name" value="RlmN_N"/>
</dbReference>
<keyword evidence="11 12" id="KW-0411">Iron-sulfur</keyword>
<keyword evidence="7 12" id="KW-0949">S-adenosyl-L-methionine</keyword>
<evidence type="ECO:0000256" key="11">
    <source>
        <dbReference type="ARBA" id="ARBA00023014"/>
    </source>
</evidence>
<dbReference type="GO" id="GO:0030488">
    <property type="term" value="P:tRNA methylation"/>
    <property type="evidence" value="ECO:0007669"/>
    <property type="project" value="UniProtKB-UniRule"/>
</dbReference>
<keyword evidence="8 12" id="KW-0819">tRNA processing</keyword>
<evidence type="ECO:0000256" key="8">
    <source>
        <dbReference type="ARBA" id="ARBA00022694"/>
    </source>
</evidence>
<evidence type="ECO:0000259" key="13">
    <source>
        <dbReference type="PROSITE" id="PS51918"/>
    </source>
</evidence>
<comment type="caution">
    <text evidence="12">Lacks conserved residue(s) required for the propagation of feature annotation.</text>
</comment>
<keyword evidence="15" id="KW-1185">Reference proteome</keyword>
<dbReference type="RefSeq" id="WP_093729522.1">
    <property type="nucleotide sequence ID" value="NZ_FMYW01000003.1"/>
</dbReference>
<accession>A0A1G6JD55</accession>
<dbReference type="PROSITE" id="PS51918">
    <property type="entry name" value="RADICAL_SAM"/>
    <property type="match status" value="1"/>
</dbReference>
<comment type="function">
    <text evidence="12">Specifically methylates position 2 of adenine 2503 in 23S rRNA and position 2 of adenine 37 in tRNAs.</text>
</comment>
<keyword evidence="5 12" id="KW-0489">Methyltransferase</keyword>
<name>A0A1G6JD55_9FIRM</name>
<keyword evidence="4 12" id="KW-0698">rRNA processing</keyword>
<reference evidence="15" key="1">
    <citation type="submission" date="2016-10" db="EMBL/GenBank/DDBJ databases">
        <authorList>
            <person name="Varghese N."/>
            <person name="Submissions S."/>
        </authorList>
    </citation>
    <scope>NUCLEOTIDE SEQUENCE [LARGE SCALE GENOMIC DNA]</scope>
    <source>
        <strain evidence="15">DSM 11005</strain>
    </source>
</reference>
<evidence type="ECO:0000256" key="1">
    <source>
        <dbReference type="ARBA" id="ARBA00004496"/>
    </source>
</evidence>
<keyword evidence="12" id="KW-1015">Disulfide bond</keyword>
<dbReference type="InterPro" id="IPR007197">
    <property type="entry name" value="rSAM"/>
</dbReference>
<dbReference type="InterPro" id="IPR004383">
    <property type="entry name" value="rRNA_lsu_MTrfase_RlmN/Cfr"/>
</dbReference>
<dbReference type="GO" id="GO:0070040">
    <property type="term" value="F:rRNA (adenine(2503)-C2-)-methyltransferase activity"/>
    <property type="evidence" value="ECO:0007669"/>
    <property type="project" value="UniProtKB-UniRule"/>
</dbReference>
<dbReference type="NCBIfam" id="TIGR00048">
    <property type="entry name" value="rRNA_mod_RlmN"/>
    <property type="match status" value="1"/>
</dbReference>
<dbReference type="AlphaFoldDB" id="A0A1G6JD55"/>
<evidence type="ECO:0000256" key="3">
    <source>
        <dbReference type="ARBA" id="ARBA00022490"/>
    </source>
</evidence>
<sequence>MKTEIFGMPLPQLQTALAELGMKKFRAKQIYDWLYQKCVFDFAQMSNLGKAERQLLQETFSVLPAEIRVVRKLDSADGLTQKILLELPDGNAIETVLMHHDYGYSVCVSSQVGCDMHCAFCASGLHGAVRNLTVAEIAAQVYLFDARLAAAGERVSRVVVMGSGEPMLNFDAVFEALQFLHQPDVANIGYRNMTVSTCGIIPGIQKMQKLELPINLAISLHAVRNELRSELMPVNQGFPFPDVIAAAEEYATSSGRQVTYEYILLADINDSDRDAELLAEYLRYKQAGVNLIPANPVPEKGYFRPKMQRIERFVSILRRHRIHATVRKEMGKDINAACGQLRAAFAGEKAQGTRS</sequence>
<dbReference type="SFLD" id="SFLDG01062">
    <property type="entry name" value="methyltransferase_(Class_A)"/>
    <property type="match status" value="1"/>
</dbReference>
<dbReference type="HAMAP" id="MF_01849">
    <property type="entry name" value="RNA_methyltr_RlmN"/>
    <property type="match status" value="1"/>
</dbReference>
<feature type="domain" description="Radical SAM core" evidence="13">
    <location>
        <begin position="100"/>
        <end position="333"/>
    </location>
</feature>
<evidence type="ECO:0000256" key="7">
    <source>
        <dbReference type="ARBA" id="ARBA00022691"/>
    </source>
</evidence>
<keyword evidence="10 12" id="KW-0408">Iron</keyword>